<evidence type="ECO:0000313" key="1">
    <source>
        <dbReference type="EMBL" id="GHD68262.1"/>
    </source>
</evidence>
<dbReference type="PANTHER" id="PTHR43737">
    <property type="entry name" value="BLL7424 PROTEIN"/>
    <property type="match status" value="1"/>
</dbReference>
<evidence type="ECO:0008006" key="3">
    <source>
        <dbReference type="Google" id="ProtNLM"/>
    </source>
</evidence>
<dbReference type="Proteomes" id="UP000604737">
    <property type="component" value="Unassembled WGS sequence"/>
</dbReference>
<dbReference type="PROSITE" id="PS51318">
    <property type="entry name" value="TAT"/>
    <property type="match status" value="1"/>
</dbReference>
<sequence length="400" mass="43265">MTDPVRRRLLQGLGAGLLAGSLPARLWAAPAAAPRLLLVFLRGAYDATSVLVPYRSDDYYRLRPNIAIATPDTDNPAAALQLDDQWGLHPALQDSLYPLWQAGELAFVPFAGTDDTSRSHFETQDRIEAGLPDTASLASRSGFLGRLSRVLQTTPGIAFTAALPAVFAGGDRIPNLALRDAATAPFDPRQSALLADLYRGHPLEDRVRAGLEMRQDVARMLAGDMQAASRGAASSAAFEQQARRMATLMRDQYRLGFVDVGGWDTHVNQGGAQGQLANLLGNLGRGLAAFRDELGAPAWRDTVVVVVSEFGRTFRENGNRGTDHGHGTVYWVMGGSVRGGRIAGRQIALSEATLFQNRDYPVLNEYRSVLGGVLKPHYRLNDRQLAAVFPGASPLDLKLL</sequence>
<accession>A0ABQ3H4K8</accession>
<name>A0ABQ3H4K8_9NEIS</name>
<gene>
    <name evidence="1" type="ORF">GCM10007350_33120</name>
</gene>
<dbReference type="InterPro" id="IPR006311">
    <property type="entry name" value="TAT_signal"/>
</dbReference>
<dbReference type="EMBL" id="BMYO01000010">
    <property type="protein sequence ID" value="GHD68262.1"/>
    <property type="molecule type" value="Genomic_DNA"/>
</dbReference>
<evidence type="ECO:0000313" key="2">
    <source>
        <dbReference type="Proteomes" id="UP000604737"/>
    </source>
</evidence>
<dbReference type="RefSeq" id="WP_189462036.1">
    <property type="nucleotide sequence ID" value="NZ_BMYO01000010.1"/>
</dbReference>
<keyword evidence="2" id="KW-1185">Reference proteome</keyword>
<proteinExistence type="predicted"/>
<comment type="caution">
    <text evidence="1">The sequence shown here is derived from an EMBL/GenBank/DDBJ whole genome shotgun (WGS) entry which is preliminary data.</text>
</comment>
<protein>
    <recommendedName>
        <fullName evidence="3">DUF1501 domain-containing protein</fullName>
    </recommendedName>
</protein>
<dbReference type="PANTHER" id="PTHR43737:SF1">
    <property type="entry name" value="DUF1501 DOMAIN-CONTAINING PROTEIN"/>
    <property type="match status" value="1"/>
</dbReference>
<dbReference type="InterPro" id="IPR010869">
    <property type="entry name" value="DUF1501"/>
</dbReference>
<organism evidence="1 2">
    <name type="scientific">Jeongeupia chitinilytica</name>
    <dbReference type="NCBI Taxonomy" id="1041641"/>
    <lineage>
        <taxon>Bacteria</taxon>
        <taxon>Pseudomonadati</taxon>
        <taxon>Pseudomonadota</taxon>
        <taxon>Betaproteobacteria</taxon>
        <taxon>Neisseriales</taxon>
        <taxon>Chitinibacteraceae</taxon>
        <taxon>Jeongeupia</taxon>
    </lineage>
</organism>
<dbReference type="Pfam" id="PF07394">
    <property type="entry name" value="DUF1501"/>
    <property type="match status" value="1"/>
</dbReference>
<reference evidence="2" key="1">
    <citation type="journal article" date="2019" name="Int. J. Syst. Evol. Microbiol.">
        <title>The Global Catalogue of Microorganisms (GCM) 10K type strain sequencing project: providing services to taxonomists for standard genome sequencing and annotation.</title>
        <authorList>
            <consortium name="The Broad Institute Genomics Platform"/>
            <consortium name="The Broad Institute Genome Sequencing Center for Infectious Disease"/>
            <person name="Wu L."/>
            <person name="Ma J."/>
        </authorList>
    </citation>
    <scope>NUCLEOTIDE SEQUENCE [LARGE SCALE GENOMIC DNA]</scope>
    <source>
        <strain evidence="2">KCTC 23701</strain>
    </source>
</reference>